<keyword evidence="3" id="KW-1185">Reference proteome</keyword>
<sequence>MSGNQSTEAQLAQQQLGMSGNQSAQVQLAQQQLGMSGNQSAQVQLAQQFKQAPQSMNSYDMRVPPVKVEAFHELVSGDSSSDTSKLTSPK</sequence>
<dbReference type="Proteomes" id="UP000324705">
    <property type="component" value="Chromosome 3B"/>
</dbReference>
<name>A0A9R1QT26_TRITD</name>
<evidence type="ECO:0000313" key="2">
    <source>
        <dbReference type="EMBL" id="VAH83072.1"/>
    </source>
</evidence>
<dbReference type="Gramene" id="TRITD3Bv1G225240.1">
    <property type="protein sequence ID" value="TRITD3Bv1G225240.1"/>
    <property type="gene ID" value="TRITD3Bv1G225240"/>
</dbReference>
<evidence type="ECO:0000256" key="1">
    <source>
        <dbReference type="SAM" id="MobiDB-lite"/>
    </source>
</evidence>
<dbReference type="EMBL" id="LT934116">
    <property type="protein sequence ID" value="VAH83072.1"/>
    <property type="molecule type" value="Genomic_DNA"/>
</dbReference>
<dbReference type="AlphaFoldDB" id="A0A9R1QT26"/>
<accession>A0A9R1QT26</accession>
<evidence type="ECO:0000313" key="3">
    <source>
        <dbReference type="Proteomes" id="UP000324705"/>
    </source>
</evidence>
<feature type="region of interest" description="Disordered" evidence="1">
    <location>
        <begin position="1"/>
        <end position="25"/>
    </location>
</feature>
<feature type="compositionally biased region" description="Polar residues" evidence="1">
    <location>
        <begin position="1"/>
        <end position="21"/>
    </location>
</feature>
<gene>
    <name evidence="2" type="ORF">TRITD_3Bv1G225240</name>
</gene>
<protein>
    <submittedName>
        <fullName evidence="2">Uncharacterized protein</fullName>
    </submittedName>
</protein>
<reference evidence="2 3" key="1">
    <citation type="submission" date="2017-09" db="EMBL/GenBank/DDBJ databases">
        <authorList>
            <consortium name="International Durum Wheat Genome Sequencing Consortium (IDWGSC)"/>
            <person name="Milanesi L."/>
        </authorList>
    </citation>
    <scope>NUCLEOTIDE SEQUENCE [LARGE SCALE GENOMIC DNA]</scope>
    <source>
        <strain evidence="3">cv. Svevo</strain>
    </source>
</reference>
<proteinExistence type="predicted"/>
<organism evidence="2 3">
    <name type="scientific">Triticum turgidum subsp. durum</name>
    <name type="common">Durum wheat</name>
    <name type="synonym">Triticum durum</name>
    <dbReference type="NCBI Taxonomy" id="4567"/>
    <lineage>
        <taxon>Eukaryota</taxon>
        <taxon>Viridiplantae</taxon>
        <taxon>Streptophyta</taxon>
        <taxon>Embryophyta</taxon>
        <taxon>Tracheophyta</taxon>
        <taxon>Spermatophyta</taxon>
        <taxon>Magnoliopsida</taxon>
        <taxon>Liliopsida</taxon>
        <taxon>Poales</taxon>
        <taxon>Poaceae</taxon>
        <taxon>BOP clade</taxon>
        <taxon>Pooideae</taxon>
        <taxon>Triticodae</taxon>
        <taxon>Triticeae</taxon>
        <taxon>Triticinae</taxon>
        <taxon>Triticum</taxon>
    </lineage>
</organism>